<dbReference type="PANTHER" id="PTHR24198">
    <property type="entry name" value="ANKYRIN REPEAT AND PROTEIN KINASE DOMAIN-CONTAINING PROTEIN"/>
    <property type="match status" value="1"/>
</dbReference>
<gene>
    <name evidence="4" type="ORF">P280DRAFT_379129</name>
</gene>
<feature type="non-terminal residue" evidence="4">
    <location>
        <position position="1"/>
    </location>
</feature>
<dbReference type="SUPFAM" id="SSF48403">
    <property type="entry name" value="Ankyrin repeat"/>
    <property type="match status" value="1"/>
</dbReference>
<dbReference type="PANTHER" id="PTHR24198:SF165">
    <property type="entry name" value="ANKYRIN REPEAT-CONTAINING PROTEIN-RELATED"/>
    <property type="match status" value="1"/>
</dbReference>
<evidence type="ECO:0000256" key="2">
    <source>
        <dbReference type="ARBA" id="ARBA00023043"/>
    </source>
</evidence>
<dbReference type="OrthoDB" id="341259at2759"/>
<evidence type="ECO:0000256" key="3">
    <source>
        <dbReference type="PROSITE-ProRule" id="PRU00023"/>
    </source>
</evidence>
<dbReference type="AlphaFoldDB" id="A0A6A6S0J2"/>
<dbReference type="PROSITE" id="PS50088">
    <property type="entry name" value="ANK_REPEAT"/>
    <property type="match status" value="2"/>
</dbReference>
<dbReference type="PRINTS" id="PR01415">
    <property type="entry name" value="ANKYRIN"/>
</dbReference>
<sequence>DISGRTPLHLACQRGEFTTVRTLLEKVANPTAKTLCGLQPLHFAATYGSKSICRLLLESGAEANVLDKLNKTPMDYVSKTNNAEDVRQVL</sequence>
<dbReference type="InterPro" id="IPR036770">
    <property type="entry name" value="Ankyrin_rpt-contain_sf"/>
</dbReference>
<evidence type="ECO:0000256" key="1">
    <source>
        <dbReference type="ARBA" id="ARBA00022737"/>
    </source>
</evidence>
<feature type="non-terminal residue" evidence="4">
    <location>
        <position position="90"/>
    </location>
</feature>
<protein>
    <submittedName>
        <fullName evidence="4">Ankyrin repeat protein</fullName>
    </submittedName>
</protein>
<feature type="repeat" description="ANK" evidence="3">
    <location>
        <begin position="3"/>
        <end position="35"/>
    </location>
</feature>
<dbReference type="InterPro" id="IPR002110">
    <property type="entry name" value="Ankyrin_rpt"/>
</dbReference>
<keyword evidence="1" id="KW-0677">Repeat</keyword>
<reference evidence="4" key="1">
    <citation type="journal article" date="2020" name="Stud. Mycol.">
        <title>101 Dothideomycetes genomes: a test case for predicting lifestyles and emergence of pathogens.</title>
        <authorList>
            <person name="Haridas S."/>
            <person name="Albert R."/>
            <person name="Binder M."/>
            <person name="Bloem J."/>
            <person name="Labutti K."/>
            <person name="Salamov A."/>
            <person name="Andreopoulos B."/>
            <person name="Baker S."/>
            <person name="Barry K."/>
            <person name="Bills G."/>
            <person name="Bluhm B."/>
            <person name="Cannon C."/>
            <person name="Castanera R."/>
            <person name="Culley D."/>
            <person name="Daum C."/>
            <person name="Ezra D."/>
            <person name="Gonzalez J."/>
            <person name="Henrissat B."/>
            <person name="Kuo A."/>
            <person name="Liang C."/>
            <person name="Lipzen A."/>
            <person name="Lutzoni F."/>
            <person name="Magnuson J."/>
            <person name="Mondo S."/>
            <person name="Nolan M."/>
            <person name="Ohm R."/>
            <person name="Pangilinan J."/>
            <person name="Park H.-J."/>
            <person name="Ramirez L."/>
            <person name="Alfaro M."/>
            <person name="Sun H."/>
            <person name="Tritt A."/>
            <person name="Yoshinaga Y."/>
            <person name="Zwiers L.-H."/>
            <person name="Turgeon B."/>
            <person name="Goodwin S."/>
            <person name="Spatafora J."/>
            <person name="Crous P."/>
            <person name="Grigoriev I."/>
        </authorList>
    </citation>
    <scope>NUCLEOTIDE SEQUENCE</scope>
    <source>
        <strain evidence="4">CBS 473.64</strain>
    </source>
</reference>
<dbReference type="Pfam" id="PF13637">
    <property type="entry name" value="Ank_4"/>
    <property type="match status" value="1"/>
</dbReference>
<dbReference type="Gene3D" id="1.25.40.20">
    <property type="entry name" value="Ankyrin repeat-containing domain"/>
    <property type="match status" value="2"/>
</dbReference>
<name>A0A6A6S0J2_9PLEO</name>
<evidence type="ECO:0000313" key="5">
    <source>
        <dbReference type="Proteomes" id="UP000799753"/>
    </source>
</evidence>
<dbReference type="SMART" id="SM00248">
    <property type="entry name" value="ANK"/>
    <property type="match status" value="2"/>
</dbReference>
<evidence type="ECO:0000313" key="4">
    <source>
        <dbReference type="EMBL" id="KAF2640702.1"/>
    </source>
</evidence>
<keyword evidence="5" id="KW-1185">Reference proteome</keyword>
<feature type="repeat" description="ANK" evidence="3">
    <location>
        <begin position="36"/>
        <end position="68"/>
    </location>
</feature>
<proteinExistence type="predicted"/>
<keyword evidence="2 3" id="KW-0040">ANK repeat</keyword>
<accession>A0A6A6S0J2</accession>
<organism evidence="4 5">
    <name type="scientific">Massarina eburnea CBS 473.64</name>
    <dbReference type="NCBI Taxonomy" id="1395130"/>
    <lineage>
        <taxon>Eukaryota</taxon>
        <taxon>Fungi</taxon>
        <taxon>Dikarya</taxon>
        <taxon>Ascomycota</taxon>
        <taxon>Pezizomycotina</taxon>
        <taxon>Dothideomycetes</taxon>
        <taxon>Pleosporomycetidae</taxon>
        <taxon>Pleosporales</taxon>
        <taxon>Massarineae</taxon>
        <taxon>Massarinaceae</taxon>
        <taxon>Massarina</taxon>
    </lineage>
</organism>
<dbReference type="Proteomes" id="UP000799753">
    <property type="component" value="Unassembled WGS sequence"/>
</dbReference>
<dbReference type="GO" id="GO:0005737">
    <property type="term" value="C:cytoplasm"/>
    <property type="evidence" value="ECO:0007669"/>
    <property type="project" value="TreeGrafter"/>
</dbReference>
<dbReference type="EMBL" id="MU006784">
    <property type="protein sequence ID" value="KAF2640702.1"/>
    <property type="molecule type" value="Genomic_DNA"/>
</dbReference>
<dbReference type="PROSITE" id="PS50297">
    <property type="entry name" value="ANK_REP_REGION"/>
    <property type="match status" value="2"/>
</dbReference>